<dbReference type="PANTHER" id="PTHR43876">
    <property type="entry name" value="UBIQUINONE BIOSYNTHESIS MONOOXYGENASE COQ6, MITOCHONDRIAL"/>
    <property type="match status" value="1"/>
</dbReference>
<evidence type="ECO:0000313" key="10">
    <source>
        <dbReference type="WBParaSite" id="SBAD_0000339401-mRNA-1"/>
    </source>
</evidence>
<evidence type="ECO:0000256" key="4">
    <source>
        <dbReference type="ARBA" id="ARBA00022827"/>
    </source>
</evidence>
<dbReference type="GO" id="GO:0004497">
    <property type="term" value="F:monooxygenase activity"/>
    <property type="evidence" value="ECO:0007669"/>
    <property type="project" value="UniProtKB-KW"/>
</dbReference>
<proteinExistence type="inferred from homology"/>
<accession>A0A183IHZ5</accession>
<reference evidence="8 9" key="2">
    <citation type="submission" date="2018-11" db="EMBL/GenBank/DDBJ databases">
        <authorList>
            <consortium name="Pathogen Informatics"/>
        </authorList>
    </citation>
    <scope>NUCLEOTIDE SEQUENCE [LARGE SCALE GENOMIC DNA]</scope>
</reference>
<keyword evidence="4" id="KW-0274">FAD</keyword>
<evidence type="ECO:0000256" key="2">
    <source>
        <dbReference type="ARBA" id="ARBA00005349"/>
    </source>
</evidence>
<name>A0A183IHZ5_9BILA</name>
<dbReference type="EMBL" id="UZAM01007641">
    <property type="protein sequence ID" value="VDP00488.1"/>
    <property type="molecule type" value="Genomic_DNA"/>
</dbReference>
<sequence>MHVWEDNSKSLVRFENPRGDQYPMAYIIENPLMVAAFLQKIDQMPNITVKTGTNVKSYRLSSDTSEKAEVLLEDGSVISTDLLIGADGMNSLVRKSMNVRSIGWKYQQKSIVANLTLKPVDNPDNDTAWQKFLPTGSLALLPVSRCCHLLFVFSFKFIIISLLLSKTMSSLSWACDNPFADHLMGLPDKDFLDTVNDTLYNSTHQSSIINCAVDLLDLVQNKIFASPPVIIDVSKRFAIPLSLVHVTHYVVPRAVLIGDAAHRIHPLAGQGVNAGYGDVACLTETLENAVRCGSDIGSLSHLKHYETHRQRKVVPLMFACDWLYRLYGTSLFPVVLARSIGLTSVNNITPLKVCVECLYSRLIISKIFRNFLSKKLREKALYIHDLRSLFC</sequence>
<organism evidence="10">
    <name type="scientific">Soboliphyme baturini</name>
    <dbReference type="NCBI Taxonomy" id="241478"/>
    <lineage>
        <taxon>Eukaryota</taxon>
        <taxon>Metazoa</taxon>
        <taxon>Ecdysozoa</taxon>
        <taxon>Nematoda</taxon>
        <taxon>Enoplea</taxon>
        <taxon>Dorylaimia</taxon>
        <taxon>Dioctophymatida</taxon>
        <taxon>Dioctophymatoidea</taxon>
        <taxon>Soboliphymatidae</taxon>
        <taxon>Soboliphyme</taxon>
    </lineage>
</organism>
<evidence type="ECO:0000256" key="1">
    <source>
        <dbReference type="ARBA" id="ARBA00001974"/>
    </source>
</evidence>
<dbReference type="InterPro" id="IPR018168">
    <property type="entry name" value="Ubi_Hdrlase_CS"/>
</dbReference>
<evidence type="ECO:0000256" key="6">
    <source>
        <dbReference type="ARBA" id="ARBA00023033"/>
    </source>
</evidence>
<dbReference type="AlphaFoldDB" id="A0A183IHZ5"/>
<evidence type="ECO:0000259" key="7">
    <source>
        <dbReference type="Pfam" id="PF01494"/>
    </source>
</evidence>
<dbReference type="WBParaSite" id="SBAD_0000339401-mRNA-1">
    <property type="protein sequence ID" value="SBAD_0000339401-mRNA-1"/>
    <property type="gene ID" value="SBAD_0000339401"/>
</dbReference>
<evidence type="ECO:0000313" key="9">
    <source>
        <dbReference type="Proteomes" id="UP000270296"/>
    </source>
</evidence>
<dbReference type="Pfam" id="PF01494">
    <property type="entry name" value="FAD_binding_3"/>
    <property type="match status" value="2"/>
</dbReference>
<dbReference type="OrthoDB" id="683240at2759"/>
<dbReference type="GO" id="GO:0005739">
    <property type="term" value="C:mitochondrion"/>
    <property type="evidence" value="ECO:0007669"/>
    <property type="project" value="TreeGrafter"/>
</dbReference>
<keyword evidence="9" id="KW-1185">Reference proteome</keyword>
<evidence type="ECO:0000256" key="5">
    <source>
        <dbReference type="ARBA" id="ARBA00023002"/>
    </source>
</evidence>
<keyword evidence="5" id="KW-0560">Oxidoreductase</keyword>
<dbReference type="NCBIfam" id="TIGR01988">
    <property type="entry name" value="Ubi-OHases"/>
    <property type="match status" value="1"/>
</dbReference>
<dbReference type="GO" id="GO:0071949">
    <property type="term" value="F:FAD binding"/>
    <property type="evidence" value="ECO:0007669"/>
    <property type="project" value="InterPro"/>
</dbReference>
<feature type="domain" description="FAD-binding" evidence="7">
    <location>
        <begin position="39"/>
        <end position="145"/>
    </location>
</feature>
<dbReference type="Proteomes" id="UP000270296">
    <property type="component" value="Unassembled WGS sequence"/>
</dbReference>
<comment type="cofactor">
    <cofactor evidence="1">
        <name>FAD</name>
        <dbReference type="ChEBI" id="CHEBI:57692"/>
    </cofactor>
</comment>
<evidence type="ECO:0000313" key="8">
    <source>
        <dbReference type="EMBL" id="VDP00488.1"/>
    </source>
</evidence>
<dbReference type="InterPro" id="IPR036188">
    <property type="entry name" value="FAD/NAD-bd_sf"/>
</dbReference>
<keyword evidence="6" id="KW-0503">Monooxygenase</keyword>
<dbReference type="Gene3D" id="3.50.50.60">
    <property type="entry name" value="FAD/NAD(P)-binding domain"/>
    <property type="match status" value="2"/>
</dbReference>
<evidence type="ECO:0000256" key="3">
    <source>
        <dbReference type="ARBA" id="ARBA00022630"/>
    </source>
</evidence>
<dbReference type="SUPFAM" id="SSF51905">
    <property type="entry name" value="FAD/NAD(P)-binding domain"/>
    <property type="match status" value="1"/>
</dbReference>
<dbReference type="FunFam" id="3.50.50.60:FF:000021">
    <property type="entry name" value="Ubiquinone biosynthesis monooxygenase COQ6"/>
    <property type="match status" value="1"/>
</dbReference>
<dbReference type="PANTHER" id="PTHR43876:SF7">
    <property type="entry name" value="UBIQUINONE BIOSYNTHESIS MONOOXYGENASE COQ6, MITOCHONDRIAL"/>
    <property type="match status" value="1"/>
</dbReference>
<dbReference type="InterPro" id="IPR010971">
    <property type="entry name" value="UbiH/COQ6"/>
</dbReference>
<keyword evidence="3" id="KW-0285">Flavoprotein</keyword>
<dbReference type="GO" id="GO:0006744">
    <property type="term" value="P:ubiquinone biosynthetic process"/>
    <property type="evidence" value="ECO:0007669"/>
    <property type="project" value="InterPro"/>
</dbReference>
<protein>
    <submittedName>
        <fullName evidence="10">FAD_binding_3 domain-containing protein</fullName>
    </submittedName>
</protein>
<feature type="domain" description="FAD-binding" evidence="7">
    <location>
        <begin position="238"/>
        <end position="311"/>
    </location>
</feature>
<gene>
    <name evidence="8" type="ORF">SBAD_LOCUS3240</name>
</gene>
<dbReference type="InterPro" id="IPR002938">
    <property type="entry name" value="FAD-bd"/>
</dbReference>
<dbReference type="GO" id="GO:0016705">
    <property type="term" value="F:oxidoreductase activity, acting on paired donors, with incorporation or reduction of molecular oxygen"/>
    <property type="evidence" value="ECO:0007669"/>
    <property type="project" value="InterPro"/>
</dbReference>
<comment type="similarity">
    <text evidence="2">Belongs to the UbiH/COQ6 family.</text>
</comment>
<dbReference type="PROSITE" id="PS01304">
    <property type="entry name" value="UBIH"/>
    <property type="match status" value="1"/>
</dbReference>
<dbReference type="InterPro" id="IPR051205">
    <property type="entry name" value="UbiH/COQ6_monooxygenase"/>
</dbReference>
<reference evidence="10" key="1">
    <citation type="submission" date="2016-06" db="UniProtKB">
        <authorList>
            <consortium name="WormBaseParasite"/>
        </authorList>
    </citation>
    <scope>IDENTIFICATION</scope>
</reference>